<dbReference type="EMBL" id="BMXF01000007">
    <property type="protein sequence ID" value="GHB86733.1"/>
    <property type="molecule type" value="Genomic_DNA"/>
</dbReference>
<proteinExistence type="predicted"/>
<sequence length="97" mass="10889">MIIVLARKLDQFARKHGDAGKSLTVWKRVVKSANWKKGADVLEDFPNASIIPGSRARFKIVGNKYRLIVEIGYEDGIVEVRFVGTHAEYDRVDASTV</sequence>
<comment type="caution">
    <text evidence="1">The sequence shown here is derived from an EMBL/GenBank/DDBJ whole genome shotgun (WGS) entry which is preliminary data.</text>
</comment>
<organism evidence="1 2">
    <name type="scientific">Persicitalea jodogahamensis</name>
    <dbReference type="NCBI Taxonomy" id="402147"/>
    <lineage>
        <taxon>Bacteria</taxon>
        <taxon>Pseudomonadati</taxon>
        <taxon>Bacteroidota</taxon>
        <taxon>Cytophagia</taxon>
        <taxon>Cytophagales</taxon>
        <taxon>Spirosomataceae</taxon>
        <taxon>Persicitalea</taxon>
    </lineage>
</organism>
<dbReference type="GO" id="GO:0110001">
    <property type="term" value="C:toxin-antitoxin complex"/>
    <property type="evidence" value="ECO:0007669"/>
    <property type="project" value="InterPro"/>
</dbReference>
<dbReference type="Proteomes" id="UP000598271">
    <property type="component" value="Unassembled WGS sequence"/>
</dbReference>
<dbReference type="InterPro" id="IPR018669">
    <property type="entry name" value="Toxin_HigB"/>
</dbReference>
<keyword evidence="2" id="KW-1185">Reference proteome</keyword>
<dbReference type="Pfam" id="PF09907">
    <property type="entry name" value="HigB_toxin"/>
    <property type="match status" value="1"/>
</dbReference>
<dbReference type="RefSeq" id="WP_189568351.1">
    <property type="nucleotide sequence ID" value="NZ_BMXF01000007.1"/>
</dbReference>
<reference evidence="1 2" key="1">
    <citation type="journal article" date="2014" name="Int. J. Syst. Evol. Microbiol.">
        <title>Complete genome sequence of Corynebacterium casei LMG S-19264T (=DSM 44701T), isolated from a smear-ripened cheese.</title>
        <authorList>
            <consortium name="US DOE Joint Genome Institute (JGI-PGF)"/>
            <person name="Walter F."/>
            <person name="Albersmeier A."/>
            <person name="Kalinowski J."/>
            <person name="Ruckert C."/>
        </authorList>
    </citation>
    <scope>NUCLEOTIDE SEQUENCE [LARGE SCALE GENOMIC DNA]</scope>
    <source>
        <strain evidence="1 2">KCTC 12866</strain>
    </source>
</reference>
<dbReference type="GO" id="GO:0004519">
    <property type="term" value="F:endonuclease activity"/>
    <property type="evidence" value="ECO:0007669"/>
    <property type="project" value="InterPro"/>
</dbReference>
<dbReference type="AlphaFoldDB" id="A0A8J3GC88"/>
<protein>
    <submittedName>
        <fullName evidence="1">Toxin RelE</fullName>
    </submittedName>
</protein>
<accession>A0A8J3GC88</accession>
<evidence type="ECO:0000313" key="1">
    <source>
        <dbReference type="EMBL" id="GHB86733.1"/>
    </source>
</evidence>
<dbReference type="GO" id="GO:0003723">
    <property type="term" value="F:RNA binding"/>
    <property type="evidence" value="ECO:0007669"/>
    <property type="project" value="InterPro"/>
</dbReference>
<evidence type="ECO:0000313" key="2">
    <source>
        <dbReference type="Proteomes" id="UP000598271"/>
    </source>
</evidence>
<name>A0A8J3GC88_9BACT</name>
<gene>
    <name evidence="1" type="ORF">GCM10007390_48020</name>
</gene>